<evidence type="ECO:0000313" key="2">
    <source>
        <dbReference type="Proteomes" id="UP000680866"/>
    </source>
</evidence>
<dbReference type="RefSeq" id="WP_212822207.1">
    <property type="nucleotide sequence ID" value="NZ_AP023359.1"/>
</dbReference>
<dbReference type="KEGG" id="pry:Prubr_10930"/>
<name>A0A810MSZ0_9ACTN</name>
<dbReference type="AlphaFoldDB" id="A0A810MSZ0"/>
<gene>
    <name evidence="1" type="ORF">Prubr_10930</name>
</gene>
<evidence type="ECO:0000313" key="1">
    <source>
        <dbReference type="EMBL" id="BCJ64072.1"/>
    </source>
</evidence>
<dbReference type="InterPro" id="IPR043863">
    <property type="entry name" value="DUF5825"/>
</dbReference>
<dbReference type="EMBL" id="AP023359">
    <property type="protein sequence ID" value="BCJ64072.1"/>
    <property type="molecule type" value="Genomic_DNA"/>
</dbReference>
<reference evidence="1" key="1">
    <citation type="submission" date="2020-08" db="EMBL/GenBank/DDBJ databases">
        <title>Whole genome shotgun sequence of Polymorphospora rubra NBRC 101157.</title>
        <authorList>
            <person name="Komaki H."/>
            <person name="Tamura T."/>
        </authorList>
    </citation>
    <scope>NUCLEOTIDE SEQUENCE</scope>
    <source>
        <strain evidence="1">NBRC 101157</strain>
    </source>
</reference>
<dbReference type="Proteomes" id="UP000680866">
    <property type="component" value="Chromosome"/>
</dbReference>
<protein>
    <submittedName>
        <fullName evidence="1">Uncharacterized protein</fullName>
    </submittedName>
</protein>
<organism evidence="1 2">
    <name type="scientific">Polymorphospora rubra</name>
    <dbReference type="NCBI Taxonomy" id="338584"/>
    <lineage>
        <taxon>Bacteria</taxon>
        <taxon>Bacillati</taxon>
        <taxon>Actinomycetota</taxon>
        <taxon>Actinomycetes</taxon>
        <taxon>Micromonosporales</taxon>
        <taxon>Micromonosporaceae</taxon>
        <taxon>Polymorphospora</taxon>
    </lineage>
</organism>
<sequence length="187" mass="20572">MTTTTRPAIDAAALRADPAAYSLRVVVLPEPLRFGQDAAQDLEHLRLLRTLTSHAVRLHWTISGRPSFPLETYAHFVAPSDGVGLDDMGHAVEWARDYRYGTFYYRRGPGIVTVKDVRPGQPAARMVIEEGADRFERLAESPDGLPGPGDDELVTDAVEAGLAVEAGGRALVLPYRMRHWPVPYLAV</sequence>
<accession>A0A810MSZ0</accession>
<keyword evidence="2" id="KW-1185">Reference proteome</keyword>
<proteinExistence type="predicted"/>
<dbReference type="Pfam" id="PF19142">
    <property type="entry name" value="DUF5825"/>
    <property type="match status" value="1"/>
</dbReference>